<dbReference type="PROSITE" id="PS50005">
    <property type="entry name" value="TPR"/>
    <property type="match status" value="2"/>
</dbReference>
<dbReference type="SUPFAM" id="SSF48452">
    <property type="entry name" value="TPR-like"/>
    <property type="match status" value="3"/>
</dbReference>
<dbReference type="Pfam" id="PF03704">
    <property type="entry name" value="BTAD"/>
    <property type="match status" value="1"/>
</dbReference>
<dbReference type="InterPro" id="IPR019734">
    <property type="entry name" value="TPR_rpt"/>
</dbReference>
<dbReference type="InterPro" id="IPR036388">
    <property type="entry name" value="WH-like_DNA-bd_sf"/>
</dbReference>
<evidence type="ECO:0000256" key="1">
    <source>
        <dbReference type="PROSITE-ProRule" id="PRU00339"/>
    </source>
</evidence>
<dbReference type="InterPro" id="IPR005158">
    <property type="entry name" value="BTAD"/>
</dbReference>
<feature type="repeat" description="TPR" evidence="1">
    <location>
        <begin position="884"/>
        <end position="917"/>
    </location>
</feature>
<dbReference type="SMART" id="SM01043">
    <property type="entry name" value="BTAD"/>
    <property type="match status" value="1"/>
</dbReference>
<evidence type="ECO:0000259" key="2">
    <source>
        <dbReference type="SMART" id="SM01043"/>
    </source>
</evidence>
<evidence type="ECO:0000313" key="4">
    <source>
        <dbReference type="Proteomes" id="UP000754226"/>
    </source>
</evidence>
<reference evidence="3" key="1">
    <citation type="submission" date="2021-02" db="EMBL/GenBank/DDBJ databases">
        <title>Infant gut strain persistence is associated with maternal origin, phylogeny, and functional potential including surface adhesion and iron acquisition.</title>
        <authorList>
            <person name="Lou Y.C."/>
        </authorList>
    </citation>
    <scope>NUCLEOTIDE SEQUENCE</scope>
    <source>
        <strain evidence="3">L3_106_000M1_dasL3_106_000M1_concoct_15</strain>
    </source>
</reference>
<name>A0A943ELC3_9FIRM</name>
<dbReference type="Gene3D" id="1.25.40.10">
    <property type="entry name" value="Tetratricopeptide repeat domain"/>
    <property type="match status" value="2"/>
</dbReference>
<dbReference type="InterPro" id="IPR051677">
    <property type="entry name" value="AfsR-DnrI-RedD_regulator"/>
</dbReference>
<evidence type="ECO:0000313" key="3">
    <source>
        <dbReference type="EMBL" id="MBS5520007.1"/>
    </source>
</evidence>
<dbReference type="InterPro" id="IPR041664">
    <property type="entry name" value="AAA_16"/>
</dbReference>
<organism evidence="3 4">
    <name type="scientific">Acidaminococcus intestini</name>
    <dbReference type="NCBI Taxonomy" id="187327"/>
    <lineage>
        <taxon>Bacteria</taxon>
        <taxon>Bacillati</taxon>
        <taxon>Bacillota</taxon>
        <taxon>Negativicutes</taxon>
        <taxon>Acidaminococcales</taxon>
        <taxon>Acidaminococcaceae</taxon>
        <taxon>Acidaminococcus</taxon>
    </lineage>
</organism>
<keyword evidence="1" id="KW-0802">TPR repeat</keyword>
<accession>A0A943ELC3</accession>
<sequence length="1023" mass="118200">MIGGKGIMAHTLEARFLGAPVIKKDGQEVFFPYNKVNALVYYILVKGTVMRDELSGILWGDKSDAIARKNLRNAIYETKKLLGPNVFVSPRKAIIKVNPDIDFKVDVTEFERDPGNQLDLYQGSFLQGFYVKDSPEYESWYLTERDRLEGLYLDVLFQKLKEAVAIGNMAKVTRYGRQLITHNPYDESIYILLLRTYCEQGNMRQALELYDEMKKLFREELQSSVPPEIETMMKEASAKEAKGHPALSSLGPNVLGREKETQLLRNQLDRFVRAGENTAIFLYGNAGSGKTLVKDASLDQLPPEFAVVQTNCFQPERNILLRPWTSILDALRGLIQKEHIRVSTIDPNRIYKLFPQFDVMDGHESGLGEIKEMLKFDAIFHTLYSLLEEVAAARPFVIVFEDLQWMDPFSLSLLTSLILHQKSHRFLFFLTARSSEDKDFQQFVSTVSMYEKVHRVELLPLTKDTVKAVSEAYQPGVPLTDEIISQLLADSEGNLFLLKEYLMALKTTGSLDNLTENVRTIFRNGCAALSDEERKILDFIALFYDGAPLAMISEYMHLNNLQVLESLEVLEKTGFIKAIPQQPEVLYEIIQQKLASYVKQQISPEKWRILHSYVAGLWEKRLTHSTQDIRIYRHLEYHYKESGELVNMGRYKLKTLMYYLNFSNELFPVLDLTGGVEESRNESSSLELHLDELVSEVDEMMHTIHRTYGETGEVKDLDMTYLHLMGRHYIRTGEYEKGVRNILSLVEIASEVRNLDYLLMGYKQMIYYDIQIGNTEEMRNYLELALNVADECNYHKEMGILLRLKGLNMIMQGNFSEAERLLKESISTFMVTQSVQRRYALNIAGAYNYLGEIRRGMGRYQEALDYYDKAMEYARDQDAYSSWVVFSCNAGVVCYAMGRYEQAEKYFRKAYELFPRYNFCWRHPIVESYLALLAMRKEQEKEAAGFLDDAVQKLSKMNNPREAGYVYMAIALIKHQHPQRSISIHYPGSMSSYATKALQALDPHRDAWERQQLESLFCITRRS</sequence>
<dbReference type="InterPro" id="IPR002885">
    <property type="entry name" value="PPR_rpt"/>
</dbReference>
<feature type="domain" description="Bacterial transcriptional activator" evidence="2">
    <location>
        <begin position="105"/>
        <end position="237"/>
    </location>
</feature>
<dbReference type="AlphaFoldDB" id="A0A943ELC3"/>
<dbReference type="PROSITE" id="PS51375">
    <property type="entry name" value="PPR"/>
    <property type="match status" value="1"/>
</dbReference>
<dbReference type="InterPro" id="IPR011990">
    <property type="entry name" value="TPR-like_helical_dom_sf"/>
</dbReference>
<dbReference type="Gene3D" id="1.10.10.10">
    <property type="entry name" value="Winged helix-like DNA-binding domain superfamily/Winged helix DNA-binding domain"/>
    <property type="match status" value="1"/>
</dbReference>
<dbReference type="NCBIfam" id="TIGR00756">
    <property type="entry name" value="PPR"/>
    <property type="match status" value="1"/>
</dbReference>
<feature type="repeat" description="TPR" evidence="1">
    <location>
        <begin position="844"/>
        <end position="877"/>
    </location>
</feature>
<dbReference type="EMBL" id="JAGZCZ010000007">
    <property type="protein sequence ID" value="MBS5520007.1"/>
    <property type="molecule type" value="Genomic_DNA"/>
</dbReference>
<proteinExistence type="predicted"/>
<dbReference type="Gene3D" id="3.40.50.300">
    <property type="entry name" value="P-loop containing nucleotide triphosphate hydrolases"/>
    <property type="match status" value="1"/>
</dbReference>
<gene>
    <name evidence="3" type="ORF">KHX13_06745</name>
</gene>
<dbReference type="PROSITE" id="PS50293">
    <property type="entry name" value="TPR_REGION"/>
    <property type="match status" value="1"/>
</dbReference>
<dbReference type="Pfam" id="PF13424">
    <property type="entry name" value="TPR_12"/>
    <property type="match status" value="1"/>
</dbReference>
<dbReference type="SUPFAM" id="SSF52540">
    <property type="entry name" value="P-loop containing nucleoside triphosphate hydrolases"/>
    <property type="match status" value="1"/>
</dbReference>
<dbReference type="SMART" id="SM00028">
    <property type="entry name" value="TPR"/>
    <property type="match status" value="3"/>
</dbReference>
<dbReference type="InterPro" id="IPR027417">
    <property type="entry name" value="P-loop_NTPase"/>
</dbReference>
<comment type="caution">
    <text evidence="3">The sequence shown here is derived from an EMBL/GenBank/DDBJ whole genome shotgun (WGS) entry which is preliminary data.</text>
</comment>
<dbReference type="Pfam" id="PF13191">
    <property type="entry name" value="AAA_16"/>
    <property type="match status" value="1"/>
</dbReference>
<dbReference type="PANTHER" id="PTHR35807">
    <property type="entry name" value="TRANSCRIPTIONAL REGULATOR REDD-RELATED"/>
    <property type="match status" value="1"/>
</dbReference>
<protein>
    <submittedName>
        <fullName evidence="3">Tetratricopeptide repeat protein</fullName>
    </submittedName>
</protein>
<dbReference type="Proteomes" id="UP000754226">
    <property type="component" value="Unassembled WGS sequence"/>
</dbReference>